<dbReference type="AlphaFoldDB" id="A0A2T7CFP1"/>
<evidence type="ECO:0000313" key="3">
    <source>
        <dbReference type="Proteomes" id="UP000244336"/>
    </source>
</evidence>
<dbReference type="Proteomes" id="UP000244336">
    <property type="component" value="Chromosome 9"/>
</dbReference>
<proteinExistence type="predicted"/>
<feature type="region of interest" description="Disordered" evidence="1">
    <location>
        <begin position="164"/>
        <end position="186"/>
    </location>
</feature>
<feature type="region of interest" description="Disordered" evidence="1">
    <location>
        <begin position="11"/>
        <end position="48"/>
    </location>
</feature>
<feature type="region of interest" description="Disordered" evidence="1">
    <location>
        <begin position="79"/>
        <end position="121"/>
    </location>
</feature>
<organism evidence="2 3">
    <name type="scientific">Panicum hallii var. hallii</name>
    <dbReference type="NCBI Taxonomy" id="1504633"/>
    <lineage>
        <taxon>Eukaryota</taxon>
        <taxon>Viridiplantae</taxon>
        <taxon>Streptophyta</taxon>
        <taxon>Embryophyta</taxon>
        <taxon>Tracheophyta</taxon>
        <taxon>Spermatophyta</taxon>
        <taxon>Magnoliopsida</taxon>
        <taxon>Liliopsida</taxon>
        <taxon>Poales</taxon>
        <taxon>Poaceae</taxon>
        <taxon>PACMAD clade</taxon>
        <taxon>Panicoideae</taxon>
        <taxon>Panicodae</taxon>
        <taxon>Paniceae</taxon>
        <taxon>Panicinae</taxon>
        <taxon>Panicum</taxon>
        <taxon>Panicum sect. Panicum</taxon>
    </lineage>
</organism>
<protein>
    <submittedName>
        <fullName evidence="2">Uncharacterized protein</fullName>
    </submittedName>
</protein>
<keyword evidence="3" id="KW-1185">Reference proteome</keyword>
<feature type="compositionally biased region" description="Low complexity" evidence="1">
    <location>
        <begin position="96"/>
        <end position="117"/>
    </location>
</feature>
<reference evidence="2 3" key="1">
    <citation type="submission" date="2018-04" db="EMBL/GenBank/DDBJ databases">
        <title>WGS assembly of Panicum hallii var. hallii HAL2.</title>
        <authorList>
            <person name="Lovell J."/>
            <person name="Jenkins J."/>
            <person name="Lowry D."/>
            <person name="Mamidi S."/>
            <person name="Sreedasyam A."/>
            <person name="Weng X."/>
            <person name="Barry K."/>
            <person name="Bonette J."/>
            <person name="Campitelli B."/>
            <person name="Daum C."/>
            <person name="Gordon S."/>
            <person name="Gould B."/>
            <person name="Lipzen A."/>
            <person name="MacQueen A."/>
            <person name="Palacio-Mejia J."/>
            <person name="Plott C."/>
            <person name="Shakirov E."/>
            <person name="Shu S."/>
            <person name="Yoshinaga Y."/>
            <person name="Zane M."/>
            <person name="Rokhsar D."/>
            <person name="Grimwood J."/>
            <person name="Schmutz J."/>
            <person name="Juenger T."/>
        </authorList>
    </citation>
    <scope>NUCLEOTIDE SEQUENCE [LARGE SCALE GENOMIC DNA]</scope>
    <source>
        <strain evidence="3">cv. HAL2</strain>
    </source>
</reference>
<name>A0A2T7CFP1_9POAL</name>
<sequence>MHIAALRLARRQRSPNAAVTRRRRDGASCSARGTGSGVRAATSAGLVETTRRASKQAILSPCPSPSLLRLRPGLHPILWPNNGGGREGGSLPARESAGPSSRRATARGSTRAPARPAHTPPPLRFALAFSLACRLFIPPTRQPRQSKPAAAAAEARRQECECECENEADRAEGPVGTRRPGNAWLLANPIPRPEVRAHHRDLGSRSRF</sequence>
<evidence type="ECO:0000313" key="2">
    <source>
        <dbReference type="EMBL" id="PUZ42159.1"/>
    </source>
</evidence>
<dbReference type="Gramene" id="PUZ42159">
    <property type="protein sequence ID" value="PUZ42159"/>
    <property type="gene ID" value="GQ55_9G562800"/>
</dbReference>
<accession>A0A2T7CFP1</accession>
<evidence type="ECO:0000256" key="1">
    <source>
        <dbReference type="SAM" id="MobiDB-lite"/>
    </source>
</evidence>
<dbReference type="EMBL" id="CM009757">
    <property type="protein sequence ID" value="PUZ42159.1"/>
    <property type="molecule type" value="Genomic_DNA"/>
</dbReference>
<gene>
    <name evidence="2" type="ORF">GQ55_9G562800</name>
</gene>